<dbReference type="HOGENOM" id="CLU_049301_4_1_11"/>
<dbReference type="InterPro" id="IPR014729">
    <property type="entry name" value="Rossmann-like_a/b/a_fold"/>
</dbReference>
<dbReference type="PANTHER" id="PTHR46268">
    <property type="entry name" value="STRESS RESPONSE PROTEIN NHAX"/>
    <property type="match status" value="1"/>
</dbReference>
<dbReference type="KEGG" id="cfi:Celf_1765"/>
<evidence type="ECO:0000259" key="2">
    <source>
        <dbReference type="Pfam" id="PF00582"/>
    </source>
</evidence>
<evidence type="ECO:0000313" key="4">
    <source>
        <dbReference type="Proteomes" id="UP000008460"/>
    </source>
</evidence>
<protein>
    <submittedName>
        <fullName evidence="3">UspA domain-containing protein</fullName>
    </submittedName>
</protein>
<gene>
    <name evidence="3" type="ordered locus">Celf_1765</name>
</gene>
<comment type="similarity">
    <text evidence="1">Belongs to the universal stress protein A family.</text>
</comment>
<dbReference type="EMBL" id="CP002666">
    <property type="protein sequence ID" value="AEE45897.1"/>
    <property type="molecule type" value="Genomic_DNA"/>
</dbReference>
<keyword evidence="4" id="KW-1185">Reference proteome</keyword>
<name>F4GYA8_CELFA</name>
<dbReference type="AlphaFoldDB" id="F4GYA8"/>
<dbReference type="PANTHER" id="PTHR46268:SF6">
    <property type="entry name" value="UNIVERSAL STRESS PROTEIN UP12"/>
    <property type="match status" value="1"/>
</dbReference>
<dbReference type="Proteomes" id="UP000008460">
    <property type="component" value="Chromosome"/>
</dbReference>
<dbReference type="SUPFAM" id="SSF52402">
    <property type="entry name" value="Adenine nucleotide alpha hydrolases-like"/>
    <property type="match status" value="2"/>
</dbReference>
<feature type="domain" description="UspA" evidence="2">
    <location>
        <begin position="2"/>
        <end position="134"/>
    </location>
</feature>
<proteinExistence type="inferred from homology"/>
<dbReference type="InterPro" id="IPR006016">
    <property type="entry name" value="UspA"/>
</dbReference>
<feature type="domain" description="UspA" evidence="2">
    <location>
        <begin position="154"/>
        <end position="289"/>
    </location>
</feature>
<dbReference type="eggNOG" id="COG0589">
    <property type="taxonomic scope" value="Bacteria"/>
</dbReference>
<evidence type="ECO:0000256" key="1">
    <source>
        <dbReference type="ARBA" id="ARBA00008791"/>
    </source>
</evidence>
<reference evidence="3 4" key="1">
    <citation type="submission" date="2011-04" db="EMBL/GenBank/DDBJ databases">
        <title>Complete sequence of Cellulomonas fimi ATCC 484.</title>
        <authorList>
            <consortium name="US DOE Joint Genome Institute"/>
            <person name="Lucas S."/>
            <person name="Han J."/>
            <person name="Lapidus A."/>
            <person name="Cheng J.-F."/>
            <person name="Goodwin L."/>
            <person name="Pitluck S."/>
            <person name="Peters L."/>
            <person name="Chertkov O."/>
            <person name="Detter J.C."/>
            <person name="Han C."/>
            <person name="Tapia R."/>
            <person name="Land M."/>
            <person name="Hauser L."/>
            <person name="Kyrpides N."/>
            <person name="Ivanova N."/>
            <person name="Ovchinnikova G."/>
            <person name="Pagani I."/>
            <person name="Mead D."/>
            <person name="Brumm P."/>
            <person name="Woyke T."/>
        </authorList>
    </citation>
    <scope>NUCLEOTIDE SEQUENCE [LARGE SCALE GENOMIC DNA]</scope>
    <source>
        <strain evidence="4">ATCC 484 / DSM 20113 / JCM 1341 / NBRC 15513 / NCIMB 8980 / NCTC 7547</strain>
    </source>
</reference>
<dbReference type="CDD" id="cd00293">
    <property type="entry name" value="USP-like"/>
    <property type="match status" value="1"/>
</dbReference>
<organism evidence="3 4">
    <name type="scientific">Cellulomonas fimi (strain ATCC 484 / DSM 20113 / JCM 1341 / CCUG 24087 / LMG 16345 / NBRC 15513 / NCIMB 8980 / NCTC 7547 / NRS-133)</name>
    <dbReference type="NCBI Taxonomy" id="590998"/>
    <lineage>
        <taxon>Bacteria</taxon>
        <taxon>Bacillati</taxon>
        <taxon>Actinomycetota</taxon>
        <taxon>Actinomycetes</taxon>
        <taxon>Micrococcales</taxon>
        <taxon>Cellulomonadaceae</taxon>
        <taxon>Cellulomonas</taxon>
    </lineage>
</organism>
<dbReference type="Gene3D" id="3.40.50.620">
    <property type="entry name" value="HUPs"/>
    <property type="match status" value="2"/>
</dbReference>
<dbReference type="Pfam" id="PF00582">
    <property type="entry name" value="Usp"/>
    <property type="match status" value="2"/>
</dbReference>
<dbReference type="RefSeq" id="WP_013770923.1">
    <property type="nucleotide sequence ID" value="NC_015514.1"/>
</dbReference>
<dbReference type="STRING" id="590998.Celf_1765"/>
<accession>F4GYA8</accession>
<evidence type="ECO:0000313" key="3">
    <source>
        <dbReference type="EMBL" id="AEE45897.1"/>
    </source>
</evidence>
<sequence length="296" mass="30937">MTIVVGAQPFGDPRAALELGANLARTLPERSGVFVLVVATVVPPDGGRHGSDAALAHAQDVARAWATERAVGMQVEFVTVRARSVPRALADVAERQDATALVLGSSTAGAHGHVVVGSTADVLLHTSRVPVAVAPRGYQAVSVAGAGPLDVPVHRLTVAFGGTPSGREPVRWAQALTREIDVRLRVASFGVRAMPMYPPEVGLDIEAEVSEQWREQVSAAQRDLDLGPDVELVTSVGTSWADAMDRIPWEPGEVLIAGSSSVGGLRAVFLGSRAAKIVRHSPVPVLVVPRGSDPLP</sequence>